<dbReference type="UniPathway" id="UPA00031">
    <property type="reaction ID" value="UER00012"/>
</dbReference>
<comment type="similarity">
    <text evidence="3 11">Belongs to the class-II pyridoxal-phosphate-dependent aminotransferase family. Histidinol-phosphate aminotransferase subfamily.</text>
</comment>
<dbReference type="InterPro" id="IPR015422">
    <property type="entry name" value="PyrdxlP-dep_Trfase_small"/>
</dbReference>
<comment type="catalytic activity">
    <reaction evidence="10 11">
        <text>L-histidinol phosphate + 2-oxoglutarate = 3-(imidazol-4-yl)-2-oxopropyl phosphate + L-glutamate</text>
        <dbReference type="Rhea" id="RHEA:23744"/>
        <dbReference type="ChEBI" id="CHEBI:16810"/>
        <dbReference type="ChEBI" id="CHEBI:29985"/>
        <dbReference type="ChEBI" id="CHEBI:57766"/>
        <dbReference type="ChEBI" id="CHEBI:57980"/>
        <dbReference type="EC" id="2.6.1.9"/>
    </reaction>
</comment>
<dbReference type="GO" id="GO:0000105">
    <property type="term" value="P:L-histidine biosynthetic process"/>
    <property type="evidence" value="ECO:0007669"/>
    <property type="project" value="UniProtKB-UniRule"/>
</dbReference>
<gene>
    <name evidence="11 13" type="primary">hisC</name>
    <name evidence="13" type="ORF">MAMT_00337</name>
</gene>
<name>A0A5E6M5I9_9BACT</name>
<evidence type="ECO:0000256" key="5">
    <source>
        <dbReference type="ARBA" id="ARBA00022576"/>
    </source>
</evidence>
<organism evidence="13 14">
    <name type="scientific">Methylacidimicrobium tartarophylax</name>
    <dbReference type="NCBI Taxonomy" id="1041768"/>
    <lineage>
        <taxon>Bacteria</taxon>
        <taxon>Pseudomonadati</taxon>
        <taxon>Verrucomicrobiota</taxon>
        <taxon>Methylacidimicrobium</taxon>
    </lineage>
</organism>
<dbReference type="CDD" id="cd00609">
    <property type="entry name" value="AAT_like"/>
    <property type="match status" value="1"/>
</dbReference>
<evidence type="ECO:0000256" key="7">
    <source>
        <dbReference type="ARBA" id="ARBA00022679"/>
    </source>
</evidence>
<keyword evidence="5 11" id="KW-0032">Aminotransferase</keyword>
<dbReference type="HAMAP" id="MF_01023">
    <property type="entry name" value="HisC_aminotrans_2"/>
    <property type="match status" value="1"/>
</dbReference>
<dbReference type="Gene3D" id="3.90.1150.10">
    <property type="entry name" value="Aspartate Aminotransferase, domain 1"/>
    <property type="match status" value="1"/>
</dbReference>
<evidence type="ECO:0000256" key="6">
    <source>
        <dbReference type="ARBA" id="ARBA00022605"/>
    </source>
</evidence>
<evidence type="ECO:0000256" key="10">
    <source>
        <dbReference type="ARBA" id="ARBA00047481"/>
    </source>
</evidence>
<reference evidence="13 14" key="1">
    <citation type="submission" date="2019-09" db="EMBL/GenBank/DDBJ databases">
        <authorList>
            <person name="Cremers G."/>
        </authorList>
    </citation>
    <scope>NUCLEOTIDE SEQUENCE [LARGE SCALE GENOMIC DNA]</scope>
    <source>
        <strain evidence="13">4A</strain>
    </source>
</reference>
<dbReference type="GO" id="GO:0004400">
    <property type="term" value="F:histidinol-phosphate transaminase activity"/>
    <property type="evidence" value="ECO:0007669"/>
    <property type="project" value="UniProtKB-UniRule"/>
</dbReference>
<dbReference type="Proteomes" id="UP000334923">
    <property type="component" value="Unassembled WGS sequence"/>
</dbReference>
<evidence type="ECO:0000256" key="4">
    <source>
        <dbReference type="ARBA" id="ARBA00011738"/>
    </source>
</evidence>
<evidence type="ECO:0000256" key="1">
    <source>
        <dbReference type="ARBA" id="ARBA00001933"/>
    </source>
</evidence>
<evidence type="ECO:0000256" key="2">
    <source>
        <dbReference type="ARBA" id="ARBA00005011"/>
    </source>
</evidence>
<keyword evidence="9 11" id="KW-0368">Histidine biosynthesis</keyword>
<feature type="domain" description="Aminotransferase class I/classII large" evidence="12">
    <location>
        <begin position="54"/>
        <end position="369"/>
    </location>
</feature>
<evidence type="ECO:0000256" key="11">
    <source>
        <dbReference type="HAMAP-Rule" id="MF_01023"/>
    </source>
</evidence>
<dbReference type="InterPro" id="IPR004839">
    <property type="entry name" value="Aminotransferase_I/II_large"/>
</dbReference>
<feature type="modified residue" description="N6-(pyridoxal phosphate)lysine" evidence="11">
    <location>
        <position position="244"/>
    </location>
</feature>
<evidence type="ECO:0000313" key="13">
    <source>
        <dbReference type="EMBL" id="VVM04833.1"/>
    </source>
</evidence>
<dbReference type="EC" id="2.6.1.9" evidence="11"/>
<dbReference type="AlphaFoldDB" id="A0A5E6M5I9"/>
<dbReference type="EMBL" id="CABFVA020000012">
    <property type="protein sequence ID" value="VVM04833.1"/>
    <property type="molecule type" value="Genomic_DNA"/>
</dbReference>
<keyword evidence="6 11" id="KW-0028">Amino-acid biosynthesis</keyword>
<proteinExistence type="inferred from homology"/>
<dbReference type="InterPro" id="IPR050106">
    <property type="entry name" value="HistidinolP_aminotransfase"/>
</dbReference>
<dbReference type="InterPro" id="IPR015421">
    <property type="entry name" value="PyrdxlP-dep_Trfase_major"/>
</dbReference>
<evidence type="ECO:0000256" key="9">
    <source>
        <dbReference type="ARBA" id="ARBA00023102"/>
    </source>
</evidence>
<evidence type="ECO:0000259" key="12">
    <source>
        <dbReference type="Pfam" id="PF00155"/>
    </source>
</evidence>
<comment type="subunit">
    <text evidence="4 11">Homodimer.</text>
</comment>
<dbReference type="PANTHER" id="PTHR43643:SF6">
    <property type="entry name" value="HISTIDINOL-PHOSPHATE AMINOTRANSFERASE"/>
    <property type="match status" value="1"/>
</dbReference>
<evidence type="ECO:0000313" key="14">
    <source>
        <dbReference type="Proteomes" id="UP000334923"/>
    </source>
</evidence>
<keyword evidence="14" id="KW-1185">Reference proteome</keyword>
<dbReference type="InterPro" id="IPR015424">
    <property type="entry name" value="PyrdxlP-dep_Trfase"/>
</dbReference>
<protein>
    <recommendedName>
        <fullName evidence="11">Histidinol-phosphate aminotransferase</fullName>
        <ecNumber evidence="11">2.6.1.9</ecNumber>
    </recommendedName>
    <alternativeName>
        <fullName evidence="11">Imidazole acetol-phosphate transaminase</fullName>
    </alternativeName>
</protein>
<dbReference type="PANTHER" id="PTHR43643">
    <property type="entry name" value="HISTIDINOL-PHOSPHATE AMINOTRANSFERASE 2"/>
    <property type="match status" value="1"/>
</dbReference>
<keyword evidence="8 11" id="KW-0663">Pyridoxal phosphate</keyword>
<comment type="cofactor">
    <cofactor evidence="1 11">
        <name>pyridoxal 5'-phosphate</name>
        <dbReference type="ChEBI" id="CHEBI:597326"/>
    </cofactor>
</comment>
<evidence type="ECO:0000256" key="3">
    <source>
        <dbReference type="ARBA" id="ARBA00007970"/>
    </source>
</evidence>
<dbReference type="InterPro" id="IPR005861">
    <property type="entry name" value="HisP_aminotrans"/>
</dbReference>
<accession>A0A5E6M5I9</accession>
<sequence>MQPSSNAAARRRESRAEKVAGLLPPPNPWILQLHFTSYRELCPIQDLLPRHLPLVRLDANENGLGPSPLALEAIRRAADEAHRYPEIAGEGLRELIASEIGASPEQIVVGNGSTELLELLFHVYVRNRQEEVVVPRYSFPLYELLAQRFGCHLRLAPDRGFSVDLESLRRAITPRTRLVFLANPNNPTGTRVDNAALLDFAESLPPRVLLALDEAYADFLEHPPDLVASVRDGAPIVALRTFSKLHSLASLRIGYALAPREIACAIQKASLPTNTNGIAHQAATAALRDKPHQKQSKENVRVGRLRLERCFEELGLDWLPSSANFMMVRIPQAEEVWKALVRRGVLVRSLEGWGLPGWLRVTVGSPEELLLFFGGLHEAIREVLPRQRVLV</sequence>
<dbReference type="RefSeq" id="WP_142659207.1">
    <property type="nucleotide sequence ID" value="NZ_CABFVA020000012.1"/>
</dbReference>
<dbReference type="OrthoDB" id="9813612at2"/>
<dbReference type="SUPFAM" id="SSF53383">
    <property type="entry name" value="PLP-dependent transferases"/>
    <property type="match status" value="1"/>
</dbReference>
<evidence type="ECO:0000256" key="8">
    <source>
        <dbReference type="ARBA" id="ARBA00022898"/>
    </source>
</evidence>
<dbReference type="Pfam" id="PF00155">
    <property type="entry name" value="Aminotran_1_2"/>
    <property type="match status" value="1"/>
</dbReference>
<comment type="pathway">
    <text evidence="2 11">Amino-acid biosynthesis; L-histidine biosynthesis; L-histidine from 5-phospho-alpha-D-ribose 1-diphosphate: step 7/9.</text>
</comment>
<dbReference type="Gene3D" id="3.40.640.10">
    <property type="entry name" value="Type I PLP-dependent aspartate aminotransferase-like (Major domain)"/>
    <property type="match status" value="1"/>
</dbReference>
<keyword evidence="7 11" id="KW-0808">Transferase</keyword>
<dbReference type="GO" id="GO:0030170">
    <property type="term" value="F:pyridoxal phosphate binding"/>
    <property type="evidence" value="ECO:0007669"/>
    <property type="project" value="InterPro"/>
</dbReference>